<gene>
    <name evidence="2" type="primary">ORF157019</name>
</gene>
<feature type="non-terminal residue" evidence="2">
    <location>
        <position position="1"/>
    </location>
</feature>
<proteinExistence type="predicted"/>
<feature type="transmembrane region" description="Helical" evidence="1">
    <location>
        <begin position="6"/>
        <end position="22"/>
    </location>
</feature>
<accession>A0A0B7B2F3</accession>
<organism evidence="2">
    <name type="scientific">Arion vulgaris</name>
    <dbReference type="NCBI Taxonomy" id="1028688"/>
    <lineage>
        <taxon>Eukaryota</taxon>
        <taxon>Metazoa</taxon>
        <taxon>Spiralia</taxon>
        <taxon>Lophotrochozoa</taxon>
        <taxon>Mollusca</taxon>
        <taxon>Gastropoda</taxon>
        <taxon>Heterobranchia</taxon>
        <taxon>Euthyneura</taxon>
        <taxon>Panpulmonata</taxon>
        <taxon>Eupulmonata</taxon>
        <taxon>Stylommatophora</taxon>
        <taxon>Helicina</taxon>
        <taxon>Arionoidea</taxon>
        <taxon>Arionidae</taxon>
        <taxon>Arion</taxon>
    </lineage>
</organism>
<keyword evidence="1" id="KW-1133">Transmembrane helix</keyword>
<keyword evidence="1" id="KW-0812">Transmembrane</keyword>
<evidence type="ECO:0000313" key="2">
    <source>
        <dbReference type="EMBL" id="CEK87047.1"/>
    </source>
</evidence>
<protein>
    <submittedName>
        <fullName evidence="2">Uncharacterized protein</fullName>
    </submittedName>
</protein>
<dbReference type="AlphaFoldDB" id="A0A0B7B2F3"/>
<name>A0A0B7B2F3_9EUPU</name>
<evidence type="ECO:0000256" key="1">
    <source>
        <dbReference type="SAM" id="Phobius"/>
    </source>
</evidence>
<reference evidence="2" key="1">
    <citation type="submission" date="2014-12" db="EMBL/GenBank/DDBJ databases">
        <title>Insight into the proteome of Arion vulgaris.</title>
        <authorList>
            <person name="Aradska J."/>
            <person name="Bulat T."/>
            <person name="Smidak R."/>
            <person name="Sarate P."/>
            <person name="Gangsoo J."/>
            <person name="Sialana F."/>
            <person name="Bilban M."/>
            <person name="Lubec G."/>
        </authorList>
    </citation>
    <scope>NUCLEOTIDE SEQUENCE</scope>
    <source>
        <tissue evidence="2">Skin</tissue>
    </source>
</reference>
<keyword evidence="1" id="KW-0472">Membrane</keyword>
<sequence length="91" mass="10703">VIAKLQYFVITCFISFPMISVIKGKKRNRKVRLDNVIATDIIKGNRNRRTKRGDTEQYDLMKVNNRIDGHYQEKEVVEVCECMCLVSHERV</sequence>
<dbReference type="EMBL" id="HACG01040182">
    <property type="protein sequence ID" value="CEK87047.1"/>
    <property type="molecule type" value="Transcribed_RNA"/>
</dbReference>